<evidence type="ECO:0000313" key="15">
    <source>
        <dbReference type="Proteomes" id="UP000717515"/>
    </source>
</evidence>
<dbReference type="Proteomes" id="UP000717515">
    <property type="component" value="Unassembled WGS sequence"/>
</dbReference>
<evidence type="ECO:0000256" key="3">
    <source>
        <dbReference type="ARBA" id="ARBA00022670"/>
    </source>
</evidence>
<feature type="active site" evidence="10 11">
    <location>
        <position position="282"/>
    </location>
</feature>
<evidence type="ECO:0000259" key="13">
    <source>
        <dbReference type="PROSITE" id="PS50203"/>
    </source>
</evidence>
<dbReference type="AlphaFoldDB" id="A0A9P8IET0"/>
<keyword evidence="8 11" id="KW-0788">Thiol protease</keyword>
<feature type="active site" evidence="10 11">
    <location>
        <position position="125"/>
    </location>
</feature>
<dbReference type="InterPro" id="IPR036213">
    <property type="entry name" value="Calpain_III_sf"/>
</dbReference>
<dbReference type="SMART" id="SM00230">
    <property type="entry name" value="CysPc"/>
    <property type="match status" value="1"/>
</dbReference>
<evidence type="ECO:0000256" key="9">
    <source>
        <dbReference type="ARBA" id="ARBA00022833"/>
    </source>
</evidence>
<feature type="region of interest" description="Disordered" evidence="12">
    <location>
        <begin position="462"/>
        <end position="481"/>
    </location>
</feature>
<dbReference type="InterPro" id="IPR001300">
    <property type="entry name" value="Peptidase_C2_calpain_cat"/>
</dbReference>
<keyword evidence="6" id="KW-0863">Zinc-finger</keyword>
<keyword evidence="3 11" id="KW-0645">Protease</keyword>
<dbReference type="InterPro" id="IPR000169">
    <property type="entry name" value="Pept_cys_AS"/>
</dbReference>
<evidence type="ECO:0000313" key="14">
    <source>
        <dbReference type="EMBL" id="KAG9327496.1"/>
    </source>
</evidence>
<keyword evidence="9" id="KW-0862">Zinc</keyword>
<evidence type="ECO:0000256" key="8">
    <source>
        <dbReference type="ARBA" id="ARBA00022807"/>
    </source>
</evidence>
<keyword evidence="5" id="KW-0677">Repeat</keyword>
<protein>
    <recommendedName>
        <fullName evidence="13">Calpain catalytic domain-containing protein</fullName>
    </recommendedName>
</protein>
<dbReference type="PANTHER" id="PTHR10183:SF379">
    <property type="entry name" value="CALPAIN-5"/>
    <property type="match status" value="1"/>
</dbReference>
<evidence type="ECO:0000256" key="10">
    <source>
        <dbReference type="PIRSR" id="PIRSR622684-1"/>
    </source>
</evidence>
<feature type="region of interest" description="Disordered" evidence="12">
    <location>
        <begin position="560"/>
        <end position="588"/>
    </location>
</feature>
<keyword evidence="7 11" id="KW-0378">Hydrolase</keyword>
<proteinExistence type="inferred from homology"/>
<dbReference type="PROSITE" id="PS00139">
    <property type="entry name" value="THIOL_PROTEASE_CYS"/>
    <property type="match status" value="1"/>
</dbReference>
<dbReference type="GO" id="GO:0006508">
    <property type="term" value="P:proteolysis"/>
    <property type="evidence" value="ECO:0007669"/>
    <property type="project" value="UniProtKB-KW"/>
</dbReference>
<evidence type="ECO:0000256" key="12">
    <source>
        <dbReference type="SAM" id="MobiDB-lite"/>
    </source>
</evidence>
<dbReference type="Gene3D" id="2.70.50.70">
    <property type="match status" value="1"/>
</dbReference>
<dbReference type="PROSITE" id="PS50203">
    <property type="entry name" value="CALPAIN_CAT"/>
    <property type="match status" value="1"/>
</dbReference>
<evidence type="ECO:0000256" key="5">
    <source>
        <dbReference type="ARBA" id="ARBA00022737"/>
    </source>
</evidence>
<sequence length="893" mass="100119">MTKKTSKKNTTPSAIAAAKVKHNKTLQMPSVTLVATSAMAAAREACANKVDAIVEECIANNCKFRDSKFDLLNDRRNCLYSSLISETVYGDIAGTKRLTDLFRNPVFFLNGASPDDIKQGSVGDCWFVASLAVLSNIPGLLEQLCVKKNEQVGVYGFIFFKDGDWVSTVVDDQLFYKIDKQSCRRSLYFSSCSEERESWLPLMEKAYAKIHGDYETLTGGFTAEGIEDLTGGIASMMFTADILDKNRFWEEEMKQVNKATLMGCSINFEEDEPEKHGIQSGHAYSVLDVAEFEGERLVHIRNPWGAVEWNGDWSDESEKWTPEAIKQLKQEDKNDGRFWMPYRDFLRIFTTIDRCRVFDASWSVASSWIPYNVEPRSSGQFHFELSQASDIVIVLSQPDTRYYGAFNADFLYTLSFHVYDQHRKLIKRAKITVPYSMRSVNCELKLEAGSYTVIPHVQREPTDIIPDKGSEAEEDNAVVPSTRSNDVEVVVEAVKMDKSSYMFQQRKAGIIRSMSMARVTGRKLLGVDDEDYEEEEQQLDEENWQVMLGLRLYSHDPNVTLTSEAGQHPSRHHLEEQAHDTEDKEDPEAVTATLADKKAMIAEPEEANGDDLIAAAREASTLNHTIPTAHQQQPRKATHHETMKAISFAASVFLATSVLLSTLPTSSAHIAMSNPPGQAGPWSKNPSSDVHAWIGYHGKKYPCGGYKKGPVTTYKAGEVIPVRFWNFEIKNYKQFPPHKGTTQSRHGGGACEFSLSYDGGKTWHVIGQYTKTCPDIYYEWPVMIPHNAPSCTDSNKCLFSFSWTAYSTDQFYHHCANVVIQGAKNGRLPDLKMTTVDVKQLHEKMNTHAVGDAKRTKSSGPNQQEKKLNLKGYFAYGGGAGKRGVSLGLVRKG</sequence>
<dbReference type="InterPro" id="IPR038765">
    <property type="entry name" value="Papain-like_cys_pep_sf"/>
</dbReference>
<feature type="compositionally biased region" description="Basic and acidic residues" evidence="12">
    <location>
        <begin position="572"/>
        <end position="582"/>
    </location>
</feature>
<dbReference type="FunFam" id="3.90.70.10:FF:000010">
    <property type="entry name" value="Calpain 15"/>
    <property type="match status" value="1"/>
</dbReference>
<dbReference type="SUPFAM" id="SSF49758">
    <property type="entry name" value="Calpain large subunit, middle domain (domain III)"/>
    <property type="match status" value="1"/>
</dbReference>
<feature type="domain" description="Calpain catalytic" evidence="13">
    <location>
        <begin position="96"/>
        <end position="358"/>
    </location>
</feature>
<comment type="caution">
    <text evidence="14">The sequence shown here is derived from an EMBL/GenBank/DDBJ whole genome shotgun (WGS) entry which is preliminary data.</text>
</comment>
<evidence type="ECO:0000256" key="4">
    <source>
        <dbReference type="ARBA" id="ARBA00022723"/>
    </source>
</evidence>
<dbReference type="PANTHER" id="PTHR10183">
    <property type="entry name" value="CALPAIN"/>
    <property type="match status" value="1"/>
</dbReference>
<dbReference type="GO" id="GO:0004198">
    <property type="term" value="F:calcium-dependent cysteine-type endopeptidase activity"/>
    <property type="evidence" value="ECO:0007669"/>
    <property type="project" value="InterPro"/>
</dbReference>
<feature type="active site" evidence="10 11">
    <location>
        <position position="302"/>
    </location>
</feature>
<dbReference type="CDD" id="cd00044">
    <property type="entry name" value="CysPc"/>
    <property type="match status" value="1"/>
</dbReference>
<evidence type="ECO:0000256" key="1">
    <source>
        <dbReference type="ARBA" id="ARBA00007623"/>
    </source>
</evidence>
<comment type="similarity">
    <text evidence="1">Belongs to the peptidase C2 family.</text>
</comment>
<dbReference type="InterPro" id="IPR022684">
    <property type="entry name" value="Calpain_cysteine_protease"/>
</dbReference>
<feature type="compositionally biased region" description="Basic and acidic residues" evidence="12">
    <location>
        <begin position="462"/>
        <end position="471"/>
    </location>
</feature>
<keyword evidence="4" id="KW-0479">Metal-binding</keyword>
<dbReference type="GO" id="GO:0008270">
    <property type="term" value="F:zinc ion binding"/>
    <property type="evidence" value="ECO:0007669"/>
    <property type="project" value="UniProtKB-KW"/>
</dbReference>
<keyword evidence="2" id="KW-0597">Phosphoprotein</keyword>
<dbReference type="Gene3D" id="3.90.70.10">
    <property type="entry name" value="Cysteine proteinases"/>
    <property type="match status" value="1"/>
</dbReference>
<dbReference type="SUPFAM" id="SSF54001">
    <property type="entry name" value="Cysteine proteinases"/>
    <property type="match status" value="1"/>
</dbReference>
<evidence type="ECO:0000256" key="7">
    <source>
        <dbReference type="ARBA" id="ARBA00022801"/>
    </source>
</evidence>
<dbReference type="PRINTS" id="PR00704">
    <property type="entry name" value="CALPAIN"/>
</dbReference>
<accession>A0A9P8IET0</accession>
<evidence type="ECO:0000256" key="2">
    <source>
        <dbReference type="ARBA" id="ARBA00022553"/>
    </source>
</evidence>
<reference evidence="14" key="1">
    <citation type="submission" date="2021-07" db="EMBL/GenBank/DDBJ databases">
        <title>Draft genome of Mortierella alpina, strain LL118, isolated from an aspen leaf litter sample.</title>
        <authorList>
            <person name="Yang S."/>
            <person name="Vinatzer B.A."/>
        </authorList>
    </citation>
    <scope>NUCLEOTIDE SEQUENCE</scope>
    <source>
        <strain evidence="14">LL118</strain>
    </source>
</reference>
<organism evidence="14 15">
    <name type="scientific">Mortierella alpina</name>
    <name type="common">Oleaginous fungus</name>
    <name type="synonym">Mortierella renispora</name>
    <dbReference type="NCBI Taxonomy" id="64518"/>
    <lineage>
        <taxon>Eukaryota</taxon>
        <taxon>Fungi</taxon>
        <taxon>Fungi incertae sedis</taxon>
        <taxon>Mucoromycota</taxon>
        <taxon>Mortierellomycotina</taxon>
        <taxon>Mortierellomycetes</taxon>
        <taxon>Mortierellales</taxon>
        <taxon>Mortierellaceae</taxon>
        <taxon>Mortierella</taxon>
    </lineage>
</organism>
<gene>
    <name evidence="14" type="ORF">KVV02_000445</name>
</gene>
<dbReference type="Pfam" id="PF00648">
    <property type="entry name" value="Peptidase_C2"/>
    <property type="match status" value="1"/>
</dbReference>
<evidence type="ECO:0000256" key="11">
    <source>
        <dbReference type="PROSITE-ProRule" id="PRU00239"/>
    </source>
</evidence>
<evidence type="ECO:0000256" key="6">
    <source>
        <dbReference type="ARBA" id="ARBA00022771"/>
    </source>
</evidence>
<dbReference type="EMBL" id="JAIFTL010000004">
    <property type="protein sequence ID" value="KAG9327496.1"/>
    <property type="molecule type" value="Genomic_DNA"/>
</dbReference>
<name>A0A9P8IET0_MORAP</name>